<keyword evidence="4" id="KW-1003">Cell membrane</keyword>
<feature type="transmembrane region" description="Helical" evidence="9">
    <location>
        <begin position="310"/>
        <end position="329"/>
    </location>
</feature>
<reference evidence="10" key="1">
    <citation type="submission" date="2020-08" db="EMBL/GenBank/DDBJ databases">
        <authorList>
            <person name="Cejkova D."/>
            <person name="Kubasova T."/>
            <person name="Jahodarova E."/>
            <person name="Rychlik I."/>
        </authorList>
    </citation>
    <scope>NUCLEOTIDE SEQUENCE</scope>
    <source>
        <strain evidence="10">An559</strain>
    </source>
</reference>
<evidence type="ECO:0000313" key="11">
    <source>
        <dbReference type="Proteomes" id="UP000774750"/>
    </source>
</evidence>
<name>A0A938X731_9FIRM</name>
<feature type="compositionally biased region" description="Basic and acidic residues" evidence="8">
    <location>
        <begin position="423"/>
        <end position="432"/>
    </location>
</feature>
<organism evidence="10 11">
    <name type="scientific">Merdimmobilis hominis</name>
    <dbReference type="NCBI Taxonomy" id="2897707"/>
    <lineage>
        <taxon>Bacteria</taxon>
        <taxon>Bacillati</taxon>
        <taxon>Bacillota</taxon>
        <taxon>Clostridia</taxon>
        <taxon>Eubacteriales</taxon>
        <taxon>Oscillospiraceae</taxon>
        <taxon>Merdimmobilis</taxon>
    </lineage>
</organism>
<dbReference type="Pfam" id="PF01594">
    <property type="entry name" value="AI-2E_transport"/>
    <property type="match status" value="1"/>
</dbReference>
<feature type="transmembrane region" description="Helical" evidence="9">
    <location>
        <begin position="90"/>
        <end position="112"/>
    </location>
</feature>
<keyword evidence="3" id="KW-0813">Transport</keyword>
<protein>
    <submittedName>
        <fullName evidence="10">AI-2E family transporter</fullName>
    </submittedName>
</protein>
<dbReference type="PANTHER" id="PTHR21716">
    <property type="entry name" value="TRANSMEMBRANE PROTEIN"/>
    <property type="match status" value="1"/>
</dbReference>
<dbReference type="InterPro" id="IPR002549">
    <property type="entry name" value="AI-2E-like"/>
</dbReference>
<keyword evidence="7 9" id="KW-0472">Membrane</keyword>
<feature type="transmembrane region" description="Helical" evidence="9">
    <location>
        <begin position="341"/>
        <end position="374"/>
    </location>
</feature>
<evidence type="ECO:0000256" key="8">
    <source>
        <dbReference type="SAM" id="MobiDB-lite"/>
    </source>
</evidence>
<evidence type="ECO:0000256" key="6">
    <source>
        <dbReference type="ARBA" id="ARBA00022989"/>
    </source>
</evidence>
<dbReference type="AlphaFoldDB" id="A0A938X731"/>
<gene>
    <name evidence="10" type="ORF">H6A12_01550</name>
</gene>
<feature type="transmembrane region" description="Helical" evidence="9">
    <location>
        <begin position="36"/>
        <end position="60"/>
    </location>
</feature>
<comment type="caution">
    <text evidence="10">The sequence shown here is derived from an EMBL/GenBank/DDBJ whole genome shotgun (WGS) entry which is preliminary data.</text>
</comment>
<evidence type="ECO:0000256" key="9">
    <source>
        <dbReference type="SAM" id="Phobius"/>
    </source>
</evidence>
<dbReference type="EMBL" id="JACJKY010000002">
    <property type="protein sequence ID" value="MBM6919849.1"/>
    <property type="molecule type" value="Genomic_DNA"/>
</dbReference>
<evidence type="ECO:0000313" key="10">
    <source>
        <dbReference type="EMBL" id="MBM6919849.1"/>
    </source>
</evidence>
<feature type="transmembrane region" description="Helical" evidence="9">
    <location>
        <begin position="274"/>
        <end position="303"/>
    </location>
</feature>
<evidence type="ECO:0000256" key="3">
    <source>
        <dbReference type="ARBA" id="ARBA00022448"/>
    </source>
</evidence>
<dbReference type="PANTHER" id="PTHR21716:SF53">
    <property type="entry name" value="PERMEASE PERM-RELATED"/>
    <property type="match status" value="1"/>
</dbReference>
<feature type="region of interest" description="Disordered" evidence="8">
    <location>
        <begin position="412"/>
        <end position="432"/>
    </location>
</feature>
<keyword evidence="5 9" id="KW-0812">Transmembrane</keyword>
<dbReference type="GO" id="GO:0005886">
    <property type="term" value="C:plasma membrane"/>
    <property type="evidence" value="ECO:0007669"/>
    <property type="project" value="UniProtKB-SubCell"/>
</dbReference>
<comment type="similarity">
    <text evidence="2">Belongs to the autoinducer-2 exporter (AI-2E) (TC 2.A.86) family.</text>
</comment>
<feature type="transmembrane region" description="Helical" evidence="9">
    <location>
        <begin position="9"/>
        <end position="30"/>
    </location>
</feature>
<evidence type="ECO:0000256" key="1">
    <source>
        <dbReference type="ARBA" id="ARBA00004651"/>
    </source>
</evidence>
<dbReference type="GO" id="GO:0055085">
    <property type="term" value="P:transmembrane transport"/>
    <property type="evidence" value="ECO:0007669"/>
    <property type="project" value="TreeGrafter"/>
</dbReference>
<keyword evidence="11" id="KW-1185">Reference proteome</keyword>
<evidence type="ECO:0000256" key="2">
    <source>
        <dbReference type="ARBA" id="ARBA00009773"/>
    </source>
</evidence>
<keyword evidence="6 9" id="KW-1133">Transmembrane helix</keyword>
<evidence type="ECO:0000256" key="7">
    <source>
        <dbReference type="ARBA" id="ARBA00023136"/>
    </source>
</evidence>
<proteinExistence type="inferred from homology"/>
<feature type="transmembrane region" description="Helical" evidence="9">
    <location>
        <begin position="251"/>
        <end position="268"/>
    </location>
</feature>
<accession>A0A938X731</accession>
<evidence type="ECO:0000256" key="5">
    <source>
        <dbReference type="ARBA" id="ARBA00022692"/>
    </source>
</evidence>
<feature type="transmembrane region" description="Helical" evidence="9">
    <location>
        <begin position="181"/>
        <end position="207"/>
    </location>
</feature>
<reference evidence="10" key="2">
    <citation type="journal article" date="2021" name="Sci. Rep.">
        <title>The distribution of antibiotic resistance genes in chicken gut microbiota commensals.</title>
        <authorList>
            <person name="Juricova H."/>
            <person name="Matiasovicova J."/>
            <person name="Kubasova T."/>
            <person name="Cejkova D."/>
            <person name="Rychlik I."/>
        </authorList>
    </citation>
    <scope>NUCLEOTIDE SEQUENCE</scope>
    <source>
        <strain evidence="10">An559</strain>
    </source>
</reference>
<dbReference type="Proteomes" id="UP000774750">
    <property type="component" value="Unassembled WGS sequence"/>
</dbReference>
<evidence type="ECO:0000256" key="4">
    <source>
        <dbReference type="ARBA" id="ARBA00022475"/>
    </source>
</evidence>
<comment type="subcellular location">
    <subcellularLocation>
        <location evidence="1">Cell membrane</location>
        <topology evidence="1">Multi-pass membrane protein</topology>
    </subcellularLocation>
</comment>
<dbReference type="RefSeq" id="WP_204444089.1">
    <property type="nucleotide sequence ID" value="NZ_JACJKY010000002.1"/>
</dbReference>
<sequence length="432" mass="48081">MKFRWNPKYLYWGITAFLVIVASVLFYLLLNRMDVVVSVINFLIAIATPFLIGFVTAYLLNPVMEFFEKRCFKPLLSKTNKQVHPKLARVFALIVTFLLAFAVVAALGFMVFPQLFQSISGIIGNLSTYFSRIEKWILGFVSENQDIVNMLQKQFDNISKTVTSWATNDLLPQLTNLAGGLTVGIIGVLGTIVNICVGVIVSIYILFSKEKFFAQTKKVCYSIFSIKATNQMLRVTRRADRVFGSFIKGKLIEAVIVWAVMFVGMSVFHMPFAMLISVIVAITNIIPFFGPFIGVIPSAVLILVLDPMMALYFVIFAFVILQIDANFIGPKVVGGSTGLSAFWVIFSIMVFGGFFGLVGMIIGVPLFALIYSLAAEIAKNRLTQRDMPVSTKVYESIDHITVDEKIVYWPSDGIPEAGAPEPPVEKETDDKQ</sequence>